<evidence type="ECO:0000313" key="7">
    <source>
        <dbReference type="Proteomes" id="UP000816034"/>
    </source>
</evidence>
<evidence type="ECO:0000256" key="3">
    <source>
        <dbReference type="RuleBase" id="RU003457"/>
    </source>
</evidence>
<evidence type="ECO:0008006" key="8">
    <source>
        <dbReference type="Google" id="ProtNLM"/>
    </source>
</evidence>
<dbReference type="CDD" id="cd02247">
    <property type="entry name" value="cupin_pirin_C"/>
    <property type="match status" value="1"/>
</dbReference>
<dbReference type="Pfam" id="PF02678">
    <property type="entry name" value="Pirin"/>
    <property type="match status" value="1"/>
</dbReference>
<gene>
    <name evidence="6" type="ORF">C9374_008230</name>
</gene>
<dbReference type="InterPro" id="IPR003829">
    <property type="entry name" value="Pirin_N_dom"/>
</dbReference>
<proteinExistence type="inferred from homology"/>
<dbReference type="EMBL" id="PYSW02000032">
    <property type="protein sequence ID" value="KAG2378591.1"/>
    <property type="molecule type" value="Genomic_DNA"/>
</dbReference>
<dbReference type="RefSeq" id="XP_044545853.1">
    <property type="nucleotide sequence ID" value="XM_044698284.1"/>
</dbReference>
<feature type="binding site" evidence="2">
    <location>
        <position position="95"/>
    </location>
    <ligand>
        <name>Fe cation</name>
        <dbReference type="ChEBI" id="CHEBI:24875"/>
    </ligand>
</feature>
<feature type="binding site" evidence="2">
    <location>
        <position position="139"/>
    </location>
    <ligand>
        <name>Fe cation</name>
        <dbReference type="ChEBI" id="CHEBI:24875"/>
    </ligand>
</feature>
<protein>
    <recommendedName>
        <fullName evidence="8">Pirin</fullName>
    </recommendedName>
</protein>
<feature type="domain" description="Pirin N-terminal" evidence="4">
    <location>
        <begin position="59"/>
        <end position="154"/>
    </location>
</feature>
<dbReference type="InterPro" id="IPR012093">
    <property type="entry name" value="Pirin"/>
</dbReference>
<evidence type="ECO:0000256" key="2">
    <source>
        <dbReference type="PIRSR" id="PIRSR006232-1"/>
    </source>
</evidence>
<dbReference type="SUPFAM" id="SSF51182">
    <property type="entry name" value="RmlC-like cupins"/>
    <property type="match status" value="1"/>
</dbReference>
<dbReference type="GeneID" id="68100684"/>
<dbReference type="Pfam" id="PF05726">
    <property type="entry name" value="Pirin_C"/>
    <property type="match status" value="1"/>
</dbReference>
<dbReference type="GO" id="GO:0046872">
    <property type="term" value="F:metal ion binding"/>
    <property type="evidence" value="ECO:0007669"/>
    <property type="project" value="UniProtKB-KW"/>
</dbReference>
<keyword evidence="7" id="KW-1185">Reference proteome</keyword>
<sequence>MAINSMITKRELFEFKKKQLFIQPLDKFIPIDNNMSQQRPLVKVIKKIIGKEQSEGVGVRVIRTLGSGQVSYHDPFLLLDEAKLSKPAGFPSHPHRGFETVSYLLQGSMRHEDNQGNVGMLGTGDVQWMTAGRGVIHSEMPAGEGIMHGIQLWVNLKAKDKMVDPHYQDLRASEIPKKQLDEFTTLSVIGGKRSSNVELESPLKLLTTVLYFHVKIAKNGHAYREIIPKGYQGLVYVIEGSGKIIQENNASENAPEKSALLFKETTEDQTLEFETASDVTQFLVIAGEPMKEPMARYGPFVMNTQEEIYQAFDDYESGKFQ</sequence>
<feature type="binding site" evidence="2">
    <location>
        <position position="93"/>
    </location>
    <ligand>
        <name>Fe cation</name>
        <dbReference type="ChEBI" id="CHEBI:24875"/>
    </ligand>
</feature>
<dbReference type="PANTHER" id="PTHR13903">
    <property type="entry name" value="PIRIN-RELATED"/>
    <property type="match status" value="1"/>
</dbReference>
<evidence type="ECO:0000259" key="4">
    <source>
        <dbReference type="Pfam" id="PF02678"/>
    </source>
</evidence>
<feature type="domain" description="Pirin C-terminal" evidence="5">
    <location>
        <begin position="212"/>
        <end position="321"/>
    </location>
</feature>
<dbReference type="AlphaFoldDB" id="A0AA88GLA3"/>
<comment type="caution">
    <text evidence="6">The sequence shown here is derived from an EMBL/GenBank/DDBJ whole genome shotgun (WGS) entry which is preliminary data.</text>
</comment>
<keyword evidence="2" id="KW-0479">Metal-binding</keyword>
<reference evidence="6 7" key="1">
    <citation type="journal article" date="2018" name="BMC Genomics">
        <title>The genome of Naegleria lovaniensis, the basis for a comparative approach to unravel pathogenicity factors of the human pathogenic amoeba N. fowleri.</title>
        <authorList>
            <person name="Liechti N."/>
            <person name="Schurch N."/>
            <person name="Bruggmann R."/>
            <person name="Wittwer M."/>
        </authorList>
    </citation>
    <scope>NUCLEOTIDE SEQUENCE [LARGE SCALE GENOMIC DNA]</scope>
    <source>
        <strain evidence="6 7">ATCC 30569</strain>
    </source>
</reference>
<dbReference type="PANTHER" id="PTHR13903:SF8">
    <property type="entry name" value="PIRIN"/>
    <property type="match status" value="1"/>
</dbReference>
<organism evidence="6 7">
    <name type="scientific">Naegleria lovaniensis</name>
    <name type="common">Amoeba</name>
    <dbReference type="NCBI Taxonomy" id="51637"/>
    <lineage>
        <taxon>Eukaryota</taxon>
        <taxon>Discoba</taxon>
        <taxon>Heterolobosea</taxon>
        <taxon>Tetramitia</taxon>
        <taxon>Eutetramitia</taxon>
        <taxon>Vahlkampfiidae</taxon>
        <taxon>Naegleria</taxon>
    </lineage>
</organism>
<feature type="binding site" evidence="2">
    <location>
        <position position="137"/>
    </location>
    <ligand>
        <name>Fe cation</name>
        <dbReference type="ChEBI" id="CHEBI:24875"/>
    </ligand>
</feature>
<accession>A0AA88GLA3</accession>
<dbReference type="InterPro" id="IPR008778">
    <property type="entry name" value="Pirin_C_dom"/>
</dbReference>
<evidence type="ECO:0000259" key="5">
    <source>
        <dbReference type="Pfam" id="PF05726"/>
    </source>
</evidence>
<comment type="similarity">
    <text evidence="1 3">Belongs to the pirin family.</text>
</comment>
<dbReference type="InterPro" id="IPR014710">
    <property type="entry name" value="RmlC-like_jellyroll"/>
</dbReference>
<dbReference type="InterPro" id="IPR011051">
    <property type="entry name" value="RmlC_Cupin_sf"/>
</dbReference>
<name>A0AA88GLA3_NAELO</name>
<comment type="cofactor">
    <cofactor evidence="2">
        <name>Fe cation</name>
        <dbReference type="ChEBI" id="CHEBI:24875"/>
    </cofactor>
    <text evidence="2">Binds 1 Fe cation per subunit.</text>
</comment>
<dbReference type="PIRSF" id="PIRSF006232">
    <property type="entry name" value="Pirin"/>
    <property type="match status" value="1"/>
</dbReference>
<evidence type="ECO:0000256" key="1">
    <source>
        <dbReference type="ARBA" id="ARBA00008416"/>
    </source>
</evidence>
<dbReference type="Gene3D" id="2.60.120.10">
    <property type="entry name" value="Jelly Rolls"/>
    <property type="match status" value="2"/>
</dbReference>
<dbReference type="CDD" id="cd02909">
    <property type="entry name" value="cupin_pirin_N"/>
    <property type="match status" value="1"/>
</dbReference>
<keyword evidence="2" id="KW-0408">Iron</keyword>
<dbReference type="Proteomes" id="UP000816034">
    <property type="component" value="Unassembled WGS sequence"/>
</dbReference>
<evidence type="ECO:0000313" key="6">
    <source>
        <dbReference type="EMBL" id="KAG2378591.1"/>
    </source>
</evidence>